<proteinExistence type="inferred from homology"/>
<comment type="caution">
    <text evidence="2">The sequence shown here is derived from an EMBL/GenBank/DDBJ whole genome shotgun (WGS) entry which is preliminary data.</text>
</comment>
<evidence type="ECO:0000313" key="2">
    <source>
        <dbReference type="EMBL" id="GMN36148.1"/>
    </source>
</evidence>
<protein>
    <submittedName>
        <fullName evidence="2">Uncharacterized protein</fullName>
    </submittedName>
</protein>
<gene>
    <name evidence="2" type="ORF">TIFTF001_005795</name>
</gene>
<accession>A0AA87ZZ26</accession>
<name>A0AA87ZZ26_FICCA</name>
<dbReference type="SUPFAM" id="SSF53756">
    <property type="entry name" value="UDP-Glycosyltransferase/glycogen phosphorylase"/>
    <property type="match status" value="1"/>
</dbReference>
<evidence type="ECO:0000256" key="1">
    <source>
        <dbReference type="ARBA" id="ARBA00009995"/>
    </source>
</evidence>
<dbReference type="PANTHER" id="PTHR11926">
    <property type="entry name" value="GLUCOSYL/GLUCURONOSYL TRANSFERASES"/>
    <property type="match status" value="1"/>
</dbReference>
<dbReference type="Proteomes" id="UP001187192">
    <property type="component" value="Unassembled WGS sequence"/>
</dbReference>
<dbReference type="GO" id="GO:0080043">
    <property type="term" value="F:quercetin 3-O-glucosyltransferase activity"/>
    <property type="evidence" value="ECO:0007669"/>
    <property type="project" value="TreeGrafter"/>
</dbReference>
<dbReference type="EMBL" id="BTGU01000006">
    <property type="protein sequence ID" value="GMN36148.1"/>
    <property type="molecule type" value="Genomic_DNA"/>
</dbReference>
<organism evidence="2 3">
    <name type="scientific">Ficus carica</name>
    <name type="common">Common fig</name>
    <dbReference type="NCBI Taxonomy" id="3494"/>
    <lineage>
        <taxon>Eukaryota</taxon>
        <taxon>Viridiplantae</taxon>
        <taxon>Streptophyta</taxon>
        <taxon>Embryophyta</taxon>
        <taxon>Tracheophyta</taxon>
        <taxon>Spermatophyta</taxon>
        <taxon>Magnoliopsida</taxon>
        <taxon>eudicotyledons</taxon>
        <taxon>Gunneridae</taxon>
        <taxon>Pentapetalae</taxon>
        <taxon>rosids</taxon>
        <taxon>fabids</taxon>
        <taxon>Rosales</taxon>
        <taxon>Moraceae</taxon>
        <taxon>Ficeae</taxon>
        <taxon>Ficus</taxon>
    </lineage>
</organism>
<evidence type="ECO:0000313" key="3">
    <source>
        <dbReference type="Proteomes" id="UP001187192"/>
    </source>
</evidence>
<dbReference type="PANTHER" id="PTHR11926:SF1560">
    <property type="entry name" value="UDP-GLYCOSYLTRANSFERASE 74E1-RELATED"/>
    <property type="match status" value="1"/>
</dbReference>
<reference evidence="2" key="1">
    <citation type="submission" date="2023-07" db="EMBL/GenBank/DDBJ databases">
        <title>draft genome sequence of fig (Ficus carica).</title>
        <authorList>
            <person name="Takahashi T."/>
            <person name="Nishimura K."/>
        </authorList>
    </citation>
    <scope>NUCLEOTIDE SEQUENCE</scope>
</reference>
<comment type="similarity">
    <text evidence="1">Belongs to the UDP-glycosyltransferase family.</text>
</comment>
<dbReference type="AlphaFoldDB" id="A0AA87ZZ26"/>
<dbReference type="Gene3D" id="3.40.50.2000">
    <property type="entry name" value="Glycogen Phosphorylase B"/>
    <property type="match status" value="1"/>
</dbReference>
<sequence length="148" mass="16096">MLQFSKRLISKGLKVTLVTAFINVETVQARGGEIGIETISDITEVDRDVRSVDAFLKGFHQLVSLKLPQVVEKQKNMGNPVRYLVFDSIAPWALDFAKQLGLAAAPFFTQSCAVNVIFYNVHRGLLRIPVEGSGAPCVHGGVASARAI</sequence>
<keyword evidence="3" id="KW-1185">Reference proteome</keyword>
<dbReference type="GO" id="GO:0080044">
    <property type="term" value="F:quercetin 7-O-glucosyltransferase activity"/>
    <property type="evidence" value="ECO:0007669"/>
    <property type="project" value="TreeGrafter"/>
</dbReference>